<evidence type="ECO:0000259" key="11">
    <source>
        <dbReference type="PROSITE" id="PS50893"/>
    </source>
</evidence>
<dbReference type="CDD" id="cd03250">
    <property type="entry name" value="ABCC_MRP_domain1"/>
    <property type="match status" value="1"/>
</dbReference>
<dbReference type="WBParaSite" id="SMUV_0001012701-mRNA-1">
    <property type="protein sequence ID" value="SMUV_0001012701-mRNA-1"/>
    <property type="gene ID" value="SMUV_0001012701"/>
</dbReference>
<dbReference type="Proteomes" id="UP000046393">
    <property type="component" value="Unplaced"/>
</dbReference>
<dbReference type="CDD" id="cd18603">
    <property type="entry name" value="ABC_6TM_MRP1_2_3_6_D2_like"/>
    <property type="match status" value="1"/>
</dbReference>
<dbReference type="InterPro" id="IPR036640">
    <property type="entry name" value="ABC1_TM_sf"/>
</dbReference>
<protein>
    <submittedName>
        <fullName evidence="14">ATP-binding cassette, sub-family C (CFTR/MRP), member 6</fullName>
    </submittedName>
</protein>
<dbReference type="GO" id="GO:0016020">
    <property type="term" value="C:membrane"/>
    <property type="evidence" value="ECO:0007669"/>
    <property type="project" value="InterPro"/>
</dbReference>
<dbReference type="InterPro" id="IPR027417">
    <property type="entry name" value="P-loop_NTPase"/>
</dbReference>
<evidence type="ECO:0000256" key="10">
    <source>
        <dbReference type="SAM" id="Phobius"/>
    </source>
</evidence>
<feature type="transmembrane region" description="Helical" evidence="10">
    <location>
        <begin position="263"/>
        <end position="285"/>
    </location>
</feature>
<dbReference type="Pfam" id="PF00005">
    <property type="entry name" value="ABC_tran"/>
    <property type="match status" value="2"/>
</dbReference>
<dbReference type="SUPFAM" id="SSF52540">
    <property type="entry name" value="P-loop containing nucleoside triphosphate hydrolases"/>
    <property type="match status" value="2"/>
</dbReference>
<name>A0A0N5AYS7_9BILA</name>
<proteinExistence type="inferred from homology"/>
<evidence type="ECO:0000256" key="1">
    <source>
        <dbReference type="ARBA" id="ARBA00004127"/>
    </source>
</evidence>
<keyword evidence="8 10" id="KW-1133">Transmembrane helix</keyword>
<dbReference type="GO" id="GO:0016887">
    <property type="term" value="F:ATP hydrolysis activity"/>
    <property type="evidence" value="ECO:0007669"/>
    <property type="project" value="InterPro"/>
</dbReference>
<evidence type="ECO:0000256" key="8">
    <source>
        <dbReference type="ARBA" id="ARBA00022989"/>
    </source>
</evidence>
<dbReference type="PROSITE" id="PS50929">
    <property type="entry name" value="ABC_TM1F"/>
    <property type="match status" value="2"/>
</dbReference>
<accession>A0A0N5AYS7</accession>
<dbReference type="PANTHER" id="PTHR24223">
    <property type="entry name" value="ATP-BINDING CASSETTE SUB-FAMILY C"/>
    <property type="match status" value="1"/>
</dbReference>
<keyword evidence="5" id="KW-0677">Repeat</keyword>
<comment type="similarity">
    <text evidence="2">Belongs to the ABC transporter superfamily. ABCC family. Conjugate transporter (TC 3.A.1.208) subfamily.</text>
</comment>
<feature type="transmembrane region" description="Helical" evidence="10">
    <location>
        <begin position="75"/>
        <end position="94"/>
    </location>
</feature>
<dbReference type="Gene3D" id="1.20.1560.10">
    <property type="entry name" value="ABC transporter type 1, transmembrane domain"/>
    <property type="match status" value="2"/>
</dbReference>
<feature type="transmembrane region" description="Helical" evidence="10">
    <location>
        <begin position="51"/>
        <end position="69"/>
    </location>
</feature>
<dbReference type="CDD" id="cd03244">
    <property type="entry name" value="ABCC_MRP_domain2"/>
    <property type="match status" value="1"/>
</dbReference>
<dbReference type="InterPro" id="IPR050173">
    <property type="entry name" value="ABC_transporter_C-like"/>
</dbReference>
<keyword evidence="9 10" id="KW-0472">Membrane</keyword>
<comment type="subcellular location">
    <subcellularLocation>
        <location evidence="1">Endomembrane system</location>
        <topology evidence="1">Multi-pass membrane protein</topology>
    </subcellularLocation>
</comment>
<dbReference type="Gene3D" id="3.40.50.300">
    <property type="entry name" value="P-loop containing nucleotide triphosphate hydrolases"/>
    <property type="match status" value="2"/>
</dbReference>
<evidence type="ECO:0000256" key="9">
    <source>
        <dbReference type="ARBA" id="ARBA00023136"/>
    </source>
</evidence>
<feature type="transmembrane region" description="Helical" evidence="10">
    <location>
        <begin position="232"/>
        <end position="251"/>
    </location>
</feature>
<feature type="domain" description="ABC transmembrane type-1" evidence="12">
    <location>
        <begin position="225"/>
        <end position="507"/>
    </location>
</feature>
<organism evidence="13 14">
    <name type="scientific">Syphacia muris</name>
    <dbReference type="NCBI Taxonomy" id="451379"/>
    <lineage>
        <taxon>Eukaryota</taxon>
        <taxon>Metazoa</taxon>
        <taxon>Ecdysozoa</taxon>
        <taxon>Nematoda</taxon>
        <taxon>Chromadorea</taxon>
        <taxon>Rhabditida</taxon>
        <taxon>Spirurina</taxon>
        <taxon>Oxyuridomorpha</taxon>
        <taxon>Oxyuroidea</taxon>
        <taxon>Oxyuridae</taxon>
        <taxon>Syphacia</taxon>
    </lineage>
</organism>
<feature type="transmembrane region" description="Helical" evidence="10">
    <location>
        <begin position="195"/>
        <end position="220"/>
    </location>
</feature>
<evidence type="ECO:0000256" key="3">
    <source>
        <dbReference type="ARBA" id="ARBA00022448"/>
    </source>
</evidence>
<evidence type="ECO:0000256" key="7">
    <source>
        <dbReference type="ARBA" id="ARBA00022840"/>
    </source>
</evidence>
<dbReference type="InterPro" id="IPR011527">
    <property type="entry name" value="ABC1_TM_dom"/>
</dbReference>
<dbReference type="Pfam" id="PF00664">
    <property type="entry name" value="ABC_membrane"/>
    <property type="match status" value="2"/>
</dbReference>
<evidence type="ECO:0000259" key="12">
    <source>
        <dbReference type="PROSITE" id="PS50929"/>
    </source>
</evidence>
<feature type="transmembrane region" description="Helical" evidence="10">
    <location>
        <begin position="20"/>
        <end position="39"/>
    </location>
</feature>
<feature type="transmembrane region" description="Helical" evidence="10">
    <location>
        <begin position="106"/>
        <end position="125"/>
    </location>
</feature>
<keyword evidence="4 10" id="KW-0812">Transmembrane</keyword>
<dbReference type="PROSITE" id="PS50893">
    <property type="entry name" value="ABC_TRANSPORTER_2"/>
    <property type="match status" value="2"/>
</dbReference>
<dbReference type="CDD" id="cd18595">
    <property type="entry name" value="ABC_6TM_MRP1_2_3_6_D1_like"/>
    <property type="match status" value="1"/>
</dbReference>
<reference evidence="14" key="1">
    <citation type="submission" date="2017-02" db="UniProtKB">
        <authorList>
            <consortium name="WormBaseParasite"/>
        </authorList>
    </citation>
    <scope>IDENTIFICATION</scope>
</reference>
<dbReference type="FunFam" id="3.40.50.300:FF:000293">
    <property type="entry name" value="ATP binding cassette subfamily C member 1"/>
    <property type="match status" value="1"/>
</dbReference>
<dbReference type="STRING" id="451379.A0A0N5AYS7"/>
<dbReference type="GO" id="GO:0140359">
    <property type="term" value="F:ABC-type transporter activity"/>
    <property type="evidence" value="ECO:0007669"/>
    <property type="project" value="InterPro"/>
</dbReference>
<dbReference type="SMART" id="SM00382">
    <property type="entry name" value="AAA"/>
    <property type="match status" value="2"/>
</dbReference>
<keyword evidence="6" id="KW-0547">Nucleotide-binding</keyword>
<evidence type="ECO:0000256" key="6">
    <source>
        <dbReference type="ARBA" id="ARBA00022741"/>
    </source>
</evidence>
<evidence type="ECO:0000256" key="2">
    <source>
        <dbReference type="ARBA" id="ARBA00009726"/>
    </source>
</evidence>
<dbReference type="GO" id="GO:0012505">
    <property type="term" value="C:endomembrane system"/>
    <property type="evidence" value="ECO:0007669"/>
    <property type="project" value="UniProtKB-SubCell"/>
</dbReference>
<feature type="transmembrane region" description="Helical" evidence="10">
    <location>
        <begin position="1019"/>
        <end position="1040"/>
    </location>
</feature>
<dbReference type="PROSITE" id="PS00211">
    <property type="entry name" value="ABC_TRANSPORTER_1"/>
    <property type="match status" value="2"/>
</dbReference>
<dbReference type="InterPro" id="IPR003593">
    <property type="entry name" value="AAA+_ATPase"/>
</dbReference>
<feature type="domain" description="ABC transmembrane type-1" evidence="12">
    <location>
        <begin position="788"/>
        <end position="1079"/>
    </location>
</feature>
<feature type="transmembrane region" description="Helical" evidence="10">
    <location>
        <begin position="833"/>
        <end position="862"/>
    </location>
</feature>
<evidence type="ECO:0000313" key="14">
    <source>
        <dbReference type="WBParaSite" id="SMUV_0001012701-mRNA-1"/>
    </source>
</evidence>
<feature type="transmembrane region" description="Helical" evidence="10">
    <location>
        <begin position="782"/>
        <end position="803"/>
    </location>
</feature>
<dbReference type="PANTHER" id="PTHR24223:SF434">
    <property type="entry name" value="MULTIDRUG RESISTANCE PROTEIN MRP-7"/>
    <property type="match status" value="1"/>
</dbReference>
<feature type="domain" description="ABC transporter" evidence="11">
    <location>
        <begin position="533"/>
        <end position="760"/>
    </location>
</feature>
<dbReference type="FunFam" id="1.20.1560.10:FF:000100">
    <property type="entry name" value="ABC transporter ATP-binding protein"/>
    <property type="match status" value="1"/>
</dbReference>
<feature type="transmembrane region" description="Helical" evidence="10">
    <location>
        <begin position="916"/>
        <end position="949"/>
    </location>
</feature>
<keyword evidence="7" id="KW-0067">ATP-binding</keyword>
<dbReference type="SUPFAM" id="SSF90123">
    <property type="entry name" value="ABC transporter transmembrane region"/>
    <property type="match status" value="2"/>
</dbReference>
<feature type="domain" description="ABC transporter" evidence="11">
    <location>
        <begin position="1116"/>
        <end position="1350"/>
    </location>
</feature>
<sequence>LKNDSFLPNFSSCFRHTVLLLVPTIYFWILFPLFLAQIWRIRKQKFCAIPWQLLIYAGTFLCQVLGKIHGVTTSGILHTTYCLFALCGAPEFYACIQQAVYYKSQVYISSLNFIFLIVCTFRTYIIKRVKKVFILELESSFMNRVTLWWFNEIPVLGARKNLEVNDLHQLNDGNSSNYLLPKWEKFWLPALKNNFVYIIKYITYYLLKPPSIVWCLFRMFKYEILTATCTKLMSDVLQFASPFLLNQLIGFVSDEKAPMWKGVAFSVAMFATSELRSFLINYYFYLMFRTGIKIQTTLTGAVYRKTLKLSNEARRQKTVGEIVNLMAIDVDRFQLVTPQIQQFWSCPFQITLALIYLFYTLGPSAACGVGIMILFLPLNIITSMIVKKWQLKQMKLKDERAKMCNEVLNGIKVIKLYAWEPPMRDVIENLRKQELALVRKAGLVRSLADSFNTASPFLVALLTFLTYTLSSDDHILTPQIAFVSLTLFNQLRSPMTMIAFLIQQIVQATVANKRLKSFLVADELDVSNKENAVEVKEASFTWDNSSKSCQETIAGVNLNVPKGHLLSVVGRVGCGKSSLLNAMLGEMEKVRGHVSINGSVAYVPQQSWIQNLSLRDNITFGKPFDKKTYDRILRACALTTDLAILPQGDMTEIGEKGINLSGGQKARISLARAVYHDSDIYFLDDPLSAVDSHVAKHIFKEVIGPEGLLKNKTRILVTHGLSFLKYTDSVVIMEDGKIKDHGKYRELLGKCEEFANLVKEYGAEKDTKENVASYDELPEDDATYLLCILFFGMYALFSVFQLLRGMWLSNWADANDDSDGGHKKDSKSLGTRLGVYAALGTFNIIFCISAFSFLTSLVFLILGGLKASRNLHTPFLHNVLRSPMSFFDTTPVGRILNRFGKDIDVIDQLLPTNFRYFAMCICNVLSTLIIVVISTPIFAAVIVPLSIIYYKFYVPTSRQIKRLESINRSPIYSHFGESIQGASSIRAFAKTSDFCLKSENLVDTFIRCAYPNLLSNRWLAVRLEFVGNCVVLFAALFAALSRVIGGNISAGVAGLSISYALNITETLNFAVRQVSALETNVVAVERVKEYADTPTEAEWRVPGSVHKEGWPTNGKILLQNYSTRYRAGLDLVVQDLNANIKSGEKVGIVGRTGAGKSSLALAIFRMIEPVEGEICIDDVDISTIGLHDLRSRLTIIPQDPVLFSGTLRFNLDPFNQYEDNEIWAAIELAHLKEAASSFEGGLEYIISEGGENISVGQRQLVCLARALLRKSKVLILDEATAAVDVETDGLIQQTIREEFKSSTVLTIAHRLNTILDYDRIMVLERGRIVEFDSPSKLLANENSIFASMVRDALVVK</sequence>
<evidence type="ECO:0000256" key="4">
    <source>
        <dbReference type="ARBA" id="ARBA00022692"/>
    </source>
</evidence>
<evidence type="ECO:0000256" key="5">
    <source>
        <dbReference type="ARBA" id="ARBA00022737"/>
    </source>
</evidence>
<dbReference type="InterPro" id="IPR017871">
    <property type="entry name" value="ABC_transporter-like_CS"/>
</dbReference>
<dbReference type="FunFam" id="1.20.1560.10:FF:000081">
    <property type="entry name" value="Protein CBG24505"/>
    <property type="match status" value="1"/>
</dbReference>
<keyword evidence="3" id="KW-0813">Transport</keyword>
<dbReference type="FunFam" id="3.40.50.300:FF:000074">
    <property type="entry name" value="Multidrug resistance-associated protein 5 isoform 1"/>
    <property type="match status" value="1"/>
</dbReference>
<dbReference type="GO" id="GO:0005524">
    <property type="term" value="F:ATP binding"/>
    <property type="evidence" value="ECO:0007669"/>
    <property type="project" value="UniProtKB-KW"/>
</dbReference>
<keyword evidence="13" id="KW-1185">Reference proteome</keyword>
<evidence type="ECO:0000313" key="13">
    <source>
        <dbReference type="Proteomes" id="UP000046393"/>
    </source>
</evidence>
<dbReference type="InterPro" id="IPR003439">
    <property type="entry name" value="ABC_transporter-like_ATP-bd"/>
</dbReference>